<dbReference type="InterPro" id="IPR051912">
    <property type="entry name" value="Alkylbase_DNA_Glycosylase/TA"/>
</dbReference>
<dbReference type="SUPFAM" id="SSF48150">
    <property type="entry name" value="DNA-glycosylase"/>
    <property type="match status" value="1"/>
</dbReference>
<proteinExistence type="predicted"/>
<keyword evidence="4" id="KW-0234">DNA repair</keyword>
<accession>A0ABQ5TZM0</accession>
<feature type="domain" description="HhH-GPD" evidence="5">
    <location>
        <begin position="48"/>
        <end position="200"/>
    </location>
</feature>
<comment type="catalytic activity">
    <reaction evidence="1">
        <text>Hydrolysis of alkylated DNA, releasing 3-methyladenine, 3-methylguanine, 7-methylguanine and 7-methyladenine.</text>
        <dbReference type="EC" id="3.2.2.21"/>
    </reaction>
</comment>
<evidence type="ECO:0000256" key="3">
    <source>
        <dbReference type="ARBA" id="ARBA00022763"/>
    </source>
</evidence>
<dbReference type="SMART" id="SM00478">
    <property type="entry name" value="ENDO3c"/>
    <property type="match status" value="1"/>
</dbReference>
<dbReference type="InterPro" id="IPR011257">
    <property type="entry name" value="DNA_glycosylase"/>
</dbReference>
<dbReference type="InterPro" id="IPR003265">
    <property type="entry name" value="HhH-GPD_domain"/>
</dbReference>
<protein>
    <recommendedName>
        <fullName evidence="2">DNA-3-methyladenine glycosylase II</fullName>
        <ecNumber evidence="2">3.2.2.21</ecNumber>
    </recommendedName>
</protein>
<dbReference type="EMBL" id="BSNF01000001">
    <property type="protein sequence ID" value="GLQ05329.1"/>
    <property type="molecule type" value="Genomic_DNA"/>
</dbReference>
<dbReference type="Gene3D" id="1.10.1670.40">
    <property type="match status" value="1"/>
</dbReference>
<gene>
    <name evidence="6" type="ORF">GCM10007924_05500</name>
</gene>
<keyword evidence="3" id="KW-0227">DNA damage</keyword>
<evidence type="ECO:0000256" key="2">
    <source>
        <dbReference type="ARBA" id="ARBA00012000"/>
    </source>
</evidence>
<name>A0ABQ5TZM0_9PROT</name>
<organism evidence="6 7">
    <name type="scientific">Sneathiella chinensis</name>
    <dbReference type="NCBI Taxonomy" id="349750"/>
    <lineage>
        <taxon>Bacteria</taxon>
        <taxon>Pseudomonadati</taxon>
        <taxon>Pseudomonadota</taxon>
        <taxon>Alphaproteobacteria</taxon>
        <taxon>Sneathiellales</taxon>
        <taxon>Sneathiellaceae</taxon>
        <taxon>Sneathiella</taxon>
    </lineage>
</organism>
<dbReference type="Pfam" id="PF00730">
    <property type="entry name" value="HhH-GPD"/>
    <property type="match status" value="1"/>
</dbReference>
<dbReference type="Proteomes" id="UP001161409">
    <property type="component" value="Unassembled WGS sequence"/>
</dbReference>
<dbReference type="Gene3D" id="1.10.340.30">
    <property type="entry name" value="Hypothetical protein, domain 2"/>
    <property type="match status" value="1"/>
</dbReference>
<keyword evidence="7" id="KW-1185">Reference proteome</keyword>
<evidence type="ECO:0000259" key="5">
    <source>
        <dbReference type="SMART" id="SM00478"/>
    </source>
</evidence>
<evidence type="ECO:0000313" key="6">
    <source>
        <dbReference type="EMBL" id="GLQ05329.1"/>
    </source>
</evidence>
<evidence type="ECO:0000256" key="1">
    <source>
        <dbReference type="ARBA" id="ARBA00000086"/>
    </source>
</evidence>
<dbReference type="PANTHER" id="PTHR43003:SF5">
    <property type="entry name" value="DNA-3-METHYLADENINE GLYCOSYLASE"/>
    <property type="match status" value="1"/>
</dbReference>
<sequence>MTPRAGLEEGLQHLIRQDEDFARALPLIQPLPDRQRPAGFEQLTRIIVEQQVSLASAEAIWTRLEAAIQPFEPETLLRQNEEQLRALGLSRQKAVYCRALADDIVRGKLNLGGLHALEDEDILAALTEVKGIGRWTAEIYMIACLGRQDIWPAGDVALKIALQHLKGLEERPSQKEMDRHAEPLRPFRTLAARVLWRYYVDVVQPATRKTFKEATGQ</sequence>
<dbReference type="PANTHER" id="PTHR43003">
    <property type="entry name" value="DNA-3-METHYLADENINE GLYCOSYLASE"/>
    <property type="match status" value="1"/>
</dbReference>
<comment type="caution">
    <text evidence="6">The sequence shown here is derived from an EMBL/GenBank/DDBJ whole genome shotgun (WGS) entry which is preliminary data.</text>
</comment>
<dbReference type="EC" id="3.2.2.21" evidence="2"/>
<reference evidence="6" key="2">
    <citation type="submission" date="2023-01" db="EMBL/GenBank/DDBJ databases">
        <title>Draft genome sequence of Sneathiella chinensis strain NBRC 103408.</title>
        <authorList>
            <person name="Sun Q."/>
            <person name="Mori K."/>
        </authorList>
    </citation>
    <scope>NUCLEOTIDE SEQUENCE</scope>
    <source>
        <strain evidence="6">NBRC 103408</strain>
    </source>
</reference>
<reference evidence="6" key="1">
    <citation type="journal article" date="2014" name="Int. J. Syst. Evol. Microbiol.">
        <title>Complete genome of a new Firmicutes species belonging to the dominant human colonic microbiota ('Ruminococcus bicirculans') reveals two chromosomes and a selective capacity to utilize plant glucans.</title>
        <authorList>
            <consortium name="NISC Comparative Sequencing Program"/>
            <person name="Wegmann U."/>
            <person name="Louis P."/>
            <person name="Goesmann A."/>
            <person name="Henrissat B."/>
            <person name="Duncan S.H."/>
            <person name="Flint H.J."/>
        </authorList>
    </citation>
    <scope>NUCLEOTIDE SEQUENCE</scope>
    <source>
        <strain evidence="6">NBRC 103408</strain>
    </source>
</reference>
<evidence type="ECO:0000256" key="4">
    <source>
        <dbReference type="ARBA" id="ARBA00023204"/>
    </source>
</evidence>
<dbReference type="RefSeq" id="WP_169559336.1">
    <property type="nucleotide sequence ID" value="NZ_BSNF01000001.1"/>
</dbReference>
<evidence type="ECO:0000313" key="7">
    <source>
        <dbReference type="Proteomes" id="UP001161409"/>
    </source>
</evidence>
<dbReference type="CDD" id="cd00056">
    <property type="entry name" value="ENDO3c"/>
    <property type="match status" value="1"/>
</dbReference>